<evidence type="ECO:0000313" key="1">
    <source>
        <dbReference type="EMBL" id="KIL62715.1"/>
    </source>
</evidence>
<accession>A0A0C2SHS6</accession>
<keyword evidence="2" id="KW-1185">Reference proteome</keyword>
<evidence type="ECO:0000313" key="2">
    <source>
        <dbReference type="Proteomes" id="UP000054549"/>
    </source>
</evidence>
<sequence length="72" mass="8277">MYVSRCLSTGAAGPNYDTRCLNKSRWHELIGDCAFMSLSCQVSRGRAKKRIERSANRRDIAIRFERYSKCKG</sequence>
<protein>
    <submittedName>
        <fullName evidence="1">Uncharacterized protein</fullName>
    </submittedName>
</protein>
<gene>
    <name evidence="1" type="ORF">M378DRAFT_165377</name>
</gene>
<dbReference type="EMBL" id="KN818267">
    <property type="protein sequence ID" value="KIL62715.1"/>
    <property type="molecule type" value="Genomic_DNA"/>
</dbReference>
<dbReference type="AlphaFoldDB" id="A0A0C2SHS6"/>
<name>A0A0C2SHS6_AMAMK</name>
<proteinExistence type="predicted"/>
<dbReference type="HOGENOM" id="CLU_2721705_0_0_1"/>
<reference evidence="1 2" key="1">
    <citation type="submission" date="2014-04" db="EMBL/GenBank/DDBJ databases">
        <title>Evolutionary Origins and Diversification of the Mycorrhizal Mutualists.</title>
        <authorList>
            <consortium name="DOE Joint Genome Institute"/>
            <consortium name="Mycorrhizal Genomics Consortium"/>
            <person name="Kohler A."/>
            <person name="Kuo A."/>
            <person name="Nagy L.G."/>
            <person name="Floudas D."/>
            <person name="Copeland A."/>
            <person name="Barry K.W."/>
            <person name="Cichocki N."/>
            <person name="Veneault-Fourrey C."/>
            <person name="LaButti K."/>
            <person name="Lindquist E.A."/>
            <person name="Lipzen A."/>
            <person name="Lundell T."/>
            <person name="Morin E."/>
            <person name="Murat C."/>
            <person name="Riley R."/>
            <person name="Ohm R."/>
            <person name="Sun H."/>
            <person name="Tunlid A."/>
            <person name="Henrissat B."/>
            <person name="Grigoriev I.V."/>
            <person name="Hibbett D.S."/>
            <person name="Martin F."/>
        </authorList>
    </citation>
    <scope>NUCLEOTIDE SEQUENCE [LARGE SCALE GENOMIC DNA]</scope>
    <source>
        <strain evidence="1 2">Koide BX008</strain>
    </source>
</reference>
<dbReference type="InParanoid" id="A0A0C2SHS6"/>
<organism evidence="1 2">
    <name type="scientific">Amanita muscaria (strain Koide BX008)</name>
    <dbReference type="NCBI Taxonomy" id="946122"/>
    <lineage>
        <taxon>Eukaryota</taxon>
        <taxon>Fungi</taxon>
        <taxon>Dikarya</taxon>
        <taxon>Basidiomycota</taxon>
        <taxon>Agaricomycotina</taxon>
        <taxon>Agaricomycetes</taxon>
        <taxon>Agaricomycetidae</taxon>
        <taxon>Agaricales</taxon>
        <taxon>Pluteineae</taxon>
        <taxon>Amanitaceae</taxon>
        <taxon>Amanita</taxon>
    </lineage>
</organism>
<dbReference type="Proteomes" id="UP000054549">
    <property type="component" value="Unassembled WGS sequence"/>
</dbReference>